<evidence type="ECO:0000313" key="8">
    <source>
        <dbReference type="Proteomes" id="UP000505210"/>
    </source>
</evidence>
<evidence type="ECO:0000313" key="7">
    <source>
        <dbReference type="EMBL" id="QKD84828.1"/>
    </source>
</evidence>
<accession>A0A6M8BDG3</accession>
<sequence length="153" mass="17383">MVIGGVMLGLAFALGSVTTSRGRGWFRRLRRPDWLTFEKFIPVIWTTVFTCAAWSAYIIWEREPGTSRTWGLMATYLLLEVVTLLYTPLMLGARRIRVGLWLGAAGLVVAIALFIMLLPLSRPAAWLLMPYLIWSPIGTYTTWEMMQLNPEEA</sequence>
<keyword evidence="5 6" id="KW-0472">Membrane</keyword>
<feature type="transmembrane region" description="Helical" evidence="6">
    <location>
        <begin position="43"/>
        <end position="60"/>
    </location>
</feature>
<keyword evidence="4 6" id="KW-1133">Transmembrane helix</keyword>
<feature type="transmembrane region" description="Helical" evidence="6">
    <location>
        <begin position="98"/>
        <end position="118"/>
    </location>
</feature>
<dbReference type="InterPro" id="IPR038330">
    <property type="entry name" value="TspO/MBR-related_sf"/>
</dbReference>
<dbReference type="InterPro" id="IPR004307">
    <property type="entry name" value="TspO_MBR"/>
</dbReference>
<proteinExistence type="inferred from homology"/>
<keyword evidence="8" id="KW-1185">Reference proteome</keyword>
<evidence type="ECO:0000256" key="4">
    <source>
        <dbReference type="ARBA" id="ARBA00022989"/>
    </source>
</evidence>
<dbReference type="GO" id="GO:0016020">
    <property type="term" value="C:membrane"/>
    <property type="evidence" value="ECO:0007669"/>
    <property type="project" value="UniProtKB-SubCell"/>
</dbReference>
<gene>
    <name evidence="7" type="ORF">HPC62_07865</name>
</gene>
<keyword evidence="3 6" id="KW-0812">Transmembrane</keyword>
<feature type="transmembrane region" description="Helical" evidence="6">
    <location>
        <begin position="72"/>
        <end position="92"/>
    </location>
</feature>
<dbReference type="AlphaFoldDB" id="A0A6M8BDG3"/>
<reference evidence="7 8" key="1">
    <citation type="submission" date="2020-05" db="EMBL/GenBank/DDBJ databases">
        <title>Complete genome sequence of of a novel Thermoleptolyngbya strain isolated from hot springs of Ganzi, Sichuan China.</title>
        <authorList>
            <person name="Tang J."/>
            <person name="Daroch M."/>
            <person name="Li L."/>
            <person name="Waleron K."/>
            <person name="Waleron M."/>
            <person name="Waleron M."/>
        </authorList>
    </citation>
    <scope>NUCLEOTIDE SEQUENCE [LARGE SCALE GENOMIC DNA]</scope>
    <source>
        <strain evidence="7 8">PKUAC-SCTA183</strain>
    </source>
</reference>
<protein>
    <submittedName>
        <fullName evidence="7">TspO protein</fullName>
    </submittedName>
</protein>
<dbReference type="PANTHER" id="PTHR10057">
    <property type="entry name" value="PERIPHERAL-TYPE BENZODIAZEPINE RECEPTOR"/>
    <property type="match status" value="1"/>
</dbReference>
<evidence type="ECO:0000256" key="2">
    <source>
        <dbReference type="ARBA" id="ARBA00007524"/>
    </source>
</evidence>
<evidence type="ECO:0000256" key="3">
    <source>
        <dbReference type="ARBA" id="ARBA00022692"/>
    </source>
</evidence>
<evidence type="ECO:0000256" key="1">
    <source>
        <dbReference type="ARBA" id="ARBA00004141"/>
    </source>
</evidence>
<comment type="similarity">
    <text evidence="2">Belongs to the TspO/BZRP family.</text>
</comment>
<dbReference type="PIRSF" id="PIRSF005859">
    <property type="entry name" value="PBR"/>
    <property type="match status" value="1"/>
</dbReference>
<dbReference type="Pfam" id="PF03073">
    <property type="entry name" value="TspO_MBR"/>
    <property type="match status" value="1"/>
</dbReference>
<dbReference type="GO" id="GO:0033013">
    <property type="term" value="P:tetrapyrrole metabolic process"/>
    <property type="evidence" value="ECO:0007669"/>
    <property type="project" value="UniProtKB-ARBA"/>
</dbReference>
<evidence type="ECO:0000256" key="5">
    <source>
        <dbReference type="ARBA" id="ARBA00023136"/>
    </source>
</evidence>
<dbReference type="KEGG" id="theu:HPC62_07865"/>
<dbReference type="CDD" id="cd15904">
    <property type="entry name" value="TSPO_MBR"/>
    <property type="match status" value="1"/>
</dbReference>
<evidence type="ECO:0000256" key="6">
    <source>
        <dbReference type="SAM" id="Phobius"/>
    </source>
</evidence>
<dbReference type="Proteomes" id="UP000505210">
    <property type="component" value="Chromosome"/>
</dbReference>
<dbReference type="PANTHER" id="PTHR10057:SF0">
    <property type="entry name" value="TRANSLOCATOR PROTEIN"/>
    <property type="match status" value="1"/>
</dbReference>
<organism evidence="7 8">
    <name type="scientific">Thermoleptolyngbya sichuanensis A183</name>
    <dbReference type="NCBI Taxonomy" id="2737172"/>
    <lineage>
        <taxon>Bacteria</taxon>
        <taxon>Bacillati</taxon>
        <taxon>Cyanobacteriota</taxon>
        <taxon>Cyanophyceae</taxon>
        <taxon>Oculatellales</taxon>
        <taxon>Oculatellaceae</taxon>
        <taxon>Thermoleptolyngbya</taxon>
        <taxon>Thermoleptolyngbya sichuanensis</taxon>
    </lineage>
</organism>
<comment type="subcellular location">
    <subcellularLocation>
        <location evidence="1">Membrane</location>
        <topology evidence="1">Multi-pass membrane protein</topology>
    </subcellularLocation>
</comment>
<dbReference type="EMBL" id="CP053661">
    <property type="protein sequence ID" value="QKD84828.1"/>
    <property type="molecule type" value="Genomic_DNA"/>
</dbReference>
<name>A0A6M8BDG3_9CYAN</name>
<dbReference type="Gene3D" id="1.20.1260.100">
    <property type="entry name" value="TspO/MBR protein"/>
    <property type="match status" value="1"/>
</dbReference>